<evidence type="ECO:0000313" key="3">
    <source>
        <dbReference type="Proteomes" id="UP000199170"/>
    </source>
</evidence>
<name>A0A1H3FNC8_9EURY</name>
<evidence type="ECO:0000313" key="2">
    <source>
        <dbReference type="EMBL" id="SDX92506.1"/>
    </source>
</evidence>
<protein>
    <submittedName>
        <fullName evidence="2">Uncharacterized protein</fullName>
    </submittedName>
</protein>
<reference evidence="3" key="1">
    <citation type="submission" date="2016-10" db="EMBL/GenBank/DDBJ databases">
        <authorList>
            <person name="Varghese N."/>
            <person name="Submissions S."/>
        </authorList>
    </citation>
    <scope>NUCLEOTIDE SEQUENCE [LARGE SCALE GENOMIC DNA]</scope>
    <source>
        <strain evidence="3">CGMCC 1.10118</strain>
    </source>
</reference>
<dbReference type="PROSITE" id="PS51257">
    <property type="entry name" value="PROKAR_LIPOPROTEIN"/>
    <property type="match status" value="1"/>
</dbReference>
<proteinExistence type="predicted"/>
<dbReference type="AlphaFoldDB" id="A0A1H3FNC8"/>
<sequence>MPSRSRAVHPRLLAIGVILLAGCTGWGSPIAESPTTAQASPSQSPTPSSPATTTPSRPPALDQSLYGLVTAENRTAYADQQSLVYENGSVQVVIKVASGRSLPTDLAVDVALRSGSRIQGSVAVDDLIGLARHENVTTVKPPTRPQAT</sequence>
<feature type="region of interest" description="Disordered" evidence="1">
    <location>
        <begin position="31"/>
        <end position="62"/>
    </location>
</feature>
<evidence type="ECO:0000256" key="1">
    <source>
        <dbReference type="SAM" id="MobiDB-lite"/>
    </source>
</evidence>
<organism evidence="2 3">
    <name type="scientific">Halobellus clavatus</name>
    <dbReference type="NCBI Taxonomy" id="660517"/>
    <lineage>
        <taxon>Archaea</taxon>
        <taxon>Methanobacteriati</taxon>
        <taxon>Methanobacteriota</taxon>
        <taxon>Stenosarchaea group</taxon>
        <taxon>Halobacteria</taxon>
        <taxon>Halobacteriales</taxon>
        <taxon>Haloferacaceae</taxon>
        <taxon>Halobellus</taxon>
    </lineage>
</organism>
<feature type="compositionally biased region" description="Low complexity" evidence="1">
    <location>
        <begin position="33"/>
        <end position="55"/>
    </location>
</feature>
<dbReference type="STRING" id="660517.SAMN04487946_10477"/>
<accession>A0A1H3FNC8</accession>
<dbReference type="EMBL" id="FNPB01000004">
    <property type="protein sequence ID" value="SDX92506.1"/>
    <property type="molecule type" value="Genomic_DNA"/>
</dbReference>
<gene>
    <name evidence="2" type="ORF">SAMN04487946_10477</name>
</gene>
<dbReference type="Proteomes" id="UP000199170">
    <property type="component" value="Unassembled WGS sequence"/>
</dbReference>
<keyword evidence="3" id="KW-1185">Reference proteome</keyword>